<name>A0A815IGQ8_9BILA</name>
<gene>
    <name evidence="2" type="ORF">SEV965_LOCUS29736</name>
</gene>
<protein>
    <recommendedName>
        <fullName evidence="1">F-box domain-containing protein</fullName>
    </recommendedName>
</protein>
<sequence>MNLELLPNEMFLTLFEYFNGIDLFRAFYNLNYRFNNLLYKQFRFYCFKFQSISKRNFDMICQQHLPFIADRIITLHLSNSGETPNQINLFRSYISSFNQFTQLQSLKLFHLNSHQTLLEILTECRYLNNLTHLNLHSCSFQNDQVVLQSIVDQIWSLPKLTNCYFDISIARQHSVCLPKIISSSLECITMFYHEFEINQINQLLEYTPRLKRLLGCYLTSINDNYIAYPLPTLIDLKISFYSGDISKLIIFLQNVPNLCHLDINIFTERIDGYQWEKIIRNYLPKLKTFKLKCRMTFIERNLKKQVDKLINSFRTSFWIDEHKWFFRCFTYRKLFIHFYTLSHPLDYHFERIDEKCKLTCPQEDYHQVFNNTTKIYDMKLFNQPIPSHIRFLNIKYLHIEFPINDKFWFIVPSLNRLRSLNVSSYADSYQLQLQTLLDRASHLETLTISQDGSLSVQLSLFKCTTTSVRRFHLGNYNHCFNKEQCITLSRSPLMVQCEVLSIEVDDPECISNLIKNMTHLRSLYVYWDDKKNSLRLFRTTNDAESYYKISLSADEVIQWLKVRLPSTCSIIKVSDYPNHIHIWI</sequence>
<evidence type="ECO:0000313" key="3">
    <source>
        <dbReference type="Proteomes" id="UP000663889"/>
    </source>
</evidence>
<dbReference type="InterPro" id="IPR001810">
    <property type="entry name" value="F-box_dom"/>
</dbReference>
<accession>A0A815IGQ8</accession>
<evidence type="ECO:0000259" key="1">
    <source>
        <dbReference type="PROSITE" id="PS50181"/>
    </source>
</evidence>
<comment type="caution">
    <text evidence="2">The sequence shown here is derived from an EMBL/GenBank/DDBJ whole genome shotgun (WGS) entry which is preliminary data.</text>
</comment>
<dbReference type="AlphaFoldDB" id="A0A815IGQ8"/>
<reference evidence="2" key="1">
    <citation type="submission" date="2021-02" db="EMBL/GenBank/DDBJ databases">
        <authorList>
            <person name="Nowell W R."/>
        </authorList>
    </citation>
    <scope>NUCLEOTIDE SEQUENCE</scope>
</reference>
<dbReference type="Gene3D" id="3.80.10.10">
    <property type="entry name" value="Ribonuclease Inhibitor"/>
    <property type="match status" value="2"/>
</dbReference>
<dbReference type="SUPFAM" id="SSF52047">
    <property type="entry name" value="RNI-like"/>
    <property type="match status" value="1"/>
</dbReference>
<dbReference type="Proteomes" id="UP000663889">
    <property type="component" value="Unassembled WGS sequence"/>
</dbReference>
<dbReference type="PROSITE" id="PS50181">
    <property type="entry name" value="FBOX"/>
    <property type="match status" value="1"/>
</dbReference>
<organism evidence="2 3">
    <name type="scientific">Rotaria sordida</name>
    <dbReference type="NCBI Taxonomy" id="392033"/>
    <lineage>
        <taxon>Eukaryota</taxon>
        <taxon>Metazoa</taxon>
        <taxon>Spiralia</taxon>
        <taxon>Gnathifera</taxon>
        <taxon>Rotifera</taxon>
        <taxon>Eurotatoria</taxon>
        <taxon>Bdelloidea</taxon>
        <taxon>Philodinida</taxon>
        <taxon>Philodinidae</taxon>
        <taxon>Rotaria</taxon>
    </lineage>
</organism>
<dbReference type="InterPro" id="IPR032675">
    <property type="entry name" value="LRR_dom_sf"/>
</dbReference>
<dbReference type="EMBL" id="CAJNOU010003053">
    <property type="protein sequence ID" value="CAF1367985.1"/>
    <property type="molecule type" value="Genomic_DNA"/>
</dbReference>
<proteinExistence type="predicted"/>
<evidence type="ECO:0000313" key="2">
    <source>
        <dbReference type="EMBL" id="CAF1367985.1"/>
    </source>
</evidence>
<feature type="domain" description="F-box" evidence="1">
    <location>
        <begin position="1"/>
        <end position="52"/>
    </location>
</feature>